<evidence type="ECO:0000313" key="3">
    <source>
        <dbReference type="Proteomes" id="UP001295463"/>
    </source>
</evidence>
<dbReference type="InterPro" id="IPR001296">
    <property type="entry name" value="Glyco_trans_1"/>
</dbReference>
<keyword evidence="3" id="KW-1185">Reference proteome</keyword>
<organism evidence="2 3">
    <name type="scientific">Trichlorobacter ammonificans</name>
    <dbReference type="NCBI Taxonomy" id="2916410"/>
    <lineage>
        <taxon>Bacteria</taxon>
        <taxon>Pseudomonadati</taxon>
        <taxon>Thermodesulfobacteriota</taxon>
        <taxon>Desulfuromonadia</taxon>
        <taxon>Geobacterales</taxon>
        <taxon>Geobacteraceae</taxon>
        <taxon>Trichlorobacter</taxon>
    </lineage>
</organism>
<evidence type="ECO:0000313" key="2">
    <source>
        <dbReference type="EMBL" id="CAH2032343.1"/>
    </source>
</evidence>
<dbReference type="Pfam" id="PF00534">
    <property type="entry name" value="Glycos_transf_1"/>
    <property type="match status" value="1"/>
</dbReference>
<sequence length="369" mass="40506">MAISSPWSRAAVLQLIALGQTVHVVDFLPKESAEGEYLSVSDEFQKESIRTFRQQISGLHLINVVGSSSIKYIAAVPAFRSILRSVTPDIVLTLYGGGFAALAYLSLFRPYCVFVVGSDVLLASGLRKRLARLSLNSASCVFANGRYLAEKAQKLSDKVKVKPLLLGLDILKWNQSPQTLGTIRVVCSRGFLPVYNNEYIVHALALMPKELPDFEVVFVSNGPQLGQVIALADSMLPERIREKIHFLGGVDDDTLVNILENSHVYVSVSRSDGTSISLLEALSCGLYPVLSDIPQNREWINADLKNGSLVSLDKPEMLAEALSVAIRDANTRKRAAMINRQSIEKLADSRKNIALLLAEMENIHASRLS</sequence>
<name>A0ABM9DD05_9BACT</name>
<dbReference type="EMBL" id="OW150024">
    <property type="protein sequence ID" value="CAH2032343.1"/>
    <property type="molecule type" value="Genomic_DNA"/>
</dbReference>
<dbReference type="SUPFAM" id="SSF53756">
    <property type="entry name" value="UDP-Glycosyltransferase/glycogen phosphorylase"/>
    <property type="match status" value="1"/>
</dbReference>
<gene>
    <name evidence="2" type="ORF">GEAMG1_2507</name>
</gene>
<dbReference type="Gene3D" id="3.40.50.2000">
    <property type="entry name" value="Glycogen Phosphorylase B"/>
    <property type="match status" value="2"/>
</dbReference>
<reference evidence="2 3" key="1">
    <citation type="submission" date="2022-03" db="EMBL/GenBank/DDBJ databases">
        <authorList>
            <person name="Koch H."/>
        </authorList>
    </citation>
    <scope>NUCLEOTIDE SEQUENCE [LARGE SCALE GENOMIC DNA]</scope>
    <source>
        <strain evidence="2 3">G1</strain>
    </source>
</reference>
<dbReference type="RefSeq" id="WP_305733099.1">
    <property type="nucleotide sequence ID" value="NZ_OW150024.1"/>
</dbReference>
<evidence type="ECO:0000259" key="1">
    <source>
        <dbReference type="Pfam" id="PF00534"/>
    </source>
</evidence>
<accession>A0ABM9DD05</accession>
<dbReference type="PANTHER" id="PTHR12526">
    <property type="entry name" value="GLYCOSYLTRANSFERASE"/>
    <property type="match status" value="1"/>
</dbReference>
<dbReference type="Proteomes" id="UP001295463">
    <property type="component" value="Chromosome"/>
</dbReference>
<dbReference type="CDD" id="cd03801">
    <property type="entry name" value="GT4_PimA-like"/>
    <property type="match status" value="1"/>
</dbReference>
<protein>
    <recommendedName>
        <fullName evidence="1">Glycosyl transferase family 1 domain-containing protein</fullName>
    </recommendedName>
</protein>
<proteinExistence type="predicted"/>
<feature type="domain" description="Glycosyl transferase family 1" evidence="1">
    <location>
        <begin position="185"/>
        <end position="336"/>
    </location>
</feature>